<name>A0A7J8FJE8_ROUAE</name>
<dbReference type="AlphaFoldDB" id="A0A7J8FJE8"/>
<accession>A0A7J8FJE8</accession>
<protein>
    <submittedName>
        <fullName evidence="1">Uncharacterized protein</fullName>
    </submittedName>
</protein>
<proteinExistence type="predicted"/>
<dbReference type="Proteomes" id="UP000593571">
    <property type="component" value="Unassembled WGS sequence"/>
</dbReference>
<comment type="caution">
    <text evidence="1">The sequence shown here is derived from an EMBL/GenBank/DDBJ whole genome shotgun (WGS) entry which is preliminary data.</text>
</comment>
<sequence>MLGTLPTLSLIIQKLCQVSLFPLCRSEHRGLREEGTWTKVGSSVSGRTRLPAPRAYAHPLNWCFTRENHAPWSSQIMQARFRGCMGAAGSGLPHQVGAGVVSAIIYLALRGLLELTHSADVMQGALWTGLWHVIVAWQPLLSWVRPGSCLSPAPSHGYSVGGPCQCPQPAELEIAQAFLILIQRRRQQS</sequence>
<evidence type="ECO:0000313" key="2">
    <source>
        <dbReference type="Proteomes" id="UP000593571"/>
    </source>
</evidence>
<evidence type="ECO:0000313" key="1">
    <source>
        <dbReference type="EMBL" id="KAF6447838.1"/>
    </source>
</evidence>
<gene>
    <name evidence="1" type="ORF">HJG63_012172</name>
</gene>
<organism evidence="1 2">
    <name type="scientific">Rousettus aegyptiacus</name>
    <name type="common">Egyptian fruit bat</name>
    <name type="synonym">Pteropus aegyptiacus</name>
    <dbReference type="NCBI Taxonomy" id="9407"/>
    <lineage>
        <taxon>Eukaryota</taxon>
        <taxon>Metazoa</taxon>
        <taxon>Chordata</taxon>
        <taxon>Craniata</taxon>
        <taxon>Vertebrata</taxon>
        <taxon>Euteleostomi</taxon>
        <taxon>Mammalia</taxon>
        <taxon>Eutheria</taxon>
        <taxon>Laurasiatheria</taxon>
        <taxon>Chiroptera</taxon>
        <taxon>Yinpterochiroptera</taxon>
        <taxon>Pteropodoidea</taxon>
        <taxon>Pteropodidae</taxon>
        <taxon>Rousettinae</taxon>
        <taxon>Rousettus</taxon>
    </lineage>
</organism>
<keyword evidence="2" id="KW-1185">Reference proteome</keyword>
<dbReference type="EMBL" id="JACASE010000007">
    <property type="protein sequence ID" value="KAF6447838.1"/>
    <property type="molecule type" value="Genomic_DNA"/>
</dbReference>
<reference evidence="1 2" key="1">
    <citation type="journal article" date="2020" name="Nature">
        <title>Six reference-quality genomes reveal evolution of bat adaptations.</title>
        <authorList>
            <person name="Jebb D."/>
            <person name="Huang Z."/>
            <person name="Pippel M."/>
            <person name="Hughes G.M."/>
            <person name="Lavrichenko K."/>
            <person name="Devanna P."/>
            <person name="Winkler S."/>
            <person name="Jermiin L.S."/>
            <person name="Skirmuntt E.C."/>
            <person name="Katzourakis A."/>
            <person name="Burkitt-Gray L."/>
            <person name="Ray D.A."/>
            <person name="Sullivan K.A.M."/>
            <person name="Roscito J.G."/>
            <person name="Kirilenko B.M."/>
            <person name="Davalos L.M."/>
            <person name="Corthals A.P."/>
            <person name="Power M.L."/>
            <person name="Jones G."/>
            <person name="Ransome R.D."/>
            <person name="Dechmann D.K.N."/>
            <person name="Locatelli A.G."/>
            <person name="Puechmaille S.J."/>
            <person name="Fedrigo O."/>
            <person name="Jarvis E.D."/>
            <person name="Hiller M."/>
            <person name="Vernes S.C."/>
            <person name="Myers E.W."/>
            <person name="Teeling E.C."/>
        </authorList>
    </citation>
    <scope>NUCLEOTIDE SEQUENCE [LARGE SCALE GENOMIC DNA]</scope>
    <source>
        <strain evidence="1">MRouAeg1</strain>
        <tissue evidence="1">Muscle</tissue>
    </source>
</reference>